<feature type="region of interest" description="Disordered" evidence="1">
    <location>
        <begin position="152"/>
        <end position="172"/>
    </location>
</feature>
<evidence type="ECO:0000256" key="2">
    <source>
        <dbReference type="SAM" id="Phobius"/>
    </source>
</evidence>
<evidence type="ECO:0000256" key="1">
    <source>
        <dbReference type="SAM" id="MobiDB-lite"/>
    </source>
</evidence>
<keyword evidence="2" id="KW-0812">Transmembrane</keyword>
<proteinExistence type="predicted"/>
<evidence type="ECO:0000313" key="3">
    <source>
        <dbReference type="EMBL" id="OWF51759.1"/>
    </source>
</evidence>
<name>A0A210QST0_MIZYE</name>
<dbReference type="Proteomes" id="UP000242188">
    <property type="component" value="Unassembled WGS sequence"/>
</dbReference>
<feature type="compositionally biased region" description="Basic and acidic residues" evidence="1">
    <location>
        <begin position="152"/>
        <end position="161"/>
    </location>
</feature>
<reference evidence="3 4" key="1">
    <citation type="journal article" date="2017" name="Nat. Ecol. Evol.">
        <title>Scallop genome provides insights into evolution of bilaterian karyotype and development.</title>
        <authorList>
            <person name="Wang S."/>
            <person name="Zhang J."/>
            <person name="Jiao W."/>
            <person name="Li J."/>
            <person name="Xun X."/>
            <person name="Sun Y."/>
            <person name="Guo X."/>
            <person name="Huan P."/>
            <person name="Dong B."/>
            <person name="Zhang L."/>
            <person name="Hu X."/>
            <person name="Sun X."/>
            <person name="Wang J."/>
            <person name="Zhao C."/>
            <person name="Wang Y."/>
            <person name="Wang D."/>
            <person name="Huang X."/>
            <person name="Wang R."/>
            <person name="Lv J."/>
            <person name="Li Y."/>
            <person name="Zhang Z."/>
            <person name="Liu B."/>
            <person name="Lu W."/>
            <person name="Hui Y."/>
            <person name="Liang J."/>
            <person name="Zhou Z."/>
            <person name="Hou R."/>
            <person name="Li X."/>
            <person name="Liu Y."/>
            <person name="Li H."/>
            <person name="Ning X."/>
            <person name="Lin Y."/>
            <person name="Zhao L."/>
            <person name="Xing Q."/>
            <person name="Dou J."/>
            <person name="Li Y."/>
            <person name="Mao J."/>
            <person name="Guo H."/>
            <person name="Dou H."/>
            <person name="Li T."/>
            <person name="Mu C."/>
            <person name="Jiang W."/>
            <person name="Fu Q."/>
            <person name="Fu X."/>
            <person name="Miao Y."/>
            <person name="Liu J."/>
            <person name="Yu Q."/>
            <person name="Li R."/>
            <person name="Liao H."/>
            <person name="Li X."/>
            <person name="Kong Y."/>
            <person name="Jiang Z."/>
            <person name="Chourrout D."/>
            <person name="Li R."/>
            <person name="Bao Z."/>
        </authorList>
    </citation>
    <scope>NUCLEOTIDE SEQUENCE [LARGE SCALE GENOMIC DNA]</scope>
    <source>
        <strain evidence="3 4">PY_sf001</strain>
    </source>
</reference>
<comment type="caution">
    <text evidence="3">The sequence shown here is derived from an EMBL/GenBank/DDBJ whole genome shotgun (WGS) entry which is preliminary data.</text>
</comment>
<evidence type="ECO:0000313" key="4">
    <source>
        <dbReference type="Proteomes" id="UP000242188"/>
    </source>
</evidence>
<dbReference type="AlphaFoldDB" id="A0A210QST0"/>
<keyword evidence="2" id="KW-1133">Transmembrane helix</keyword>
<keyword evidence="4" id="KW-1185">Reference proteome</keyword>
<feature type="transmembrane region" description="Helical" evidence="2">
    <location>
        <begin position="106"/>
        <end position="125"/>
    </location>
</feature>
<accession>A0A210QST0</accession>
<gene>
    <name evidence="3" type="ORF">KP79_PYT17424</name>
</gene>
<dbReference type="EMBL" id="NEDP02002060">
    <property type="protein sequence ID" value="OWF51759.1"/>
    <property type="molecule type" value="Genomic_DNA"/>
</dbReference>
<dbReference type="OrthoDB" id="10323891at2759"/>
<organism evidence="3 4">
    <name type="scientific">Mizuhopecten yessoensis</name>
    <name type="common">Japanese scallop</name>
    <name type="synonym">Patinopecten yessoensis</name>
    <dbReference type="NCBI Taxonomy" id="6573"/>
    <lineage>
        <taxon>Eukaryota</taxon>
        <taxon>Metazoa</taxon>
        <taxon>Spiralia</taxon>
        <taxon>Lophotrochozoa</taxon>
        <taxon>Mollusca</taxon>
        <taxon>Bivalvia</taxon>
        <taxon>Autobranchia</taxon>
        <taxon>Pteriomorphia</taxon>
        <taxon>Pectinida</taxon>
        <taxon>Pectinoidea</taxon>
        <taxon>Pectinidae</taxon>
        <taxon>Mizuhopecten</taxon>
    </lineage>
</organism>
<sequence length="331" mass="37142">MTVYTDTQYVNGIARTTRRESLLRHYRLKNKHTFISTTTGFLLSGTISTMPGWQGQDNVLNVRNLEGKSTTTQLYLPTDEIDRAKSYTIQQGQPEPTKTCKCGKCVIFIIFLLVIGIAVGIYFAVMSSGKDGQQTVNKSNINLNLSNDTLTDDDKSSDDLNMKSTTTKDVPSTTEAIPTGFLDVISTADDSELLPIPTITGQDIILRNVGNIGQNNTGAPLFSTDPLCRNQDNAAMFVLSCFNRQQFEEFPDNDTVKCFYLRQVGHCLELLVEERYRVTCNELDQLYVFKSSADLIKKAVNFDVIVQCPEWWDYYNDALNNTTDTVNHNLS</sequence>
<protein>
    <submittedName>
        <fullName evidence="3">Uncharacterized protein</fullName>
    </submittedName>
</protein>
<keyword evidence="2" id="KW-0472">Membrane</keyword>